<sequence>MGTACLFKNKSCPHSRGEYNIYSSFQRHEPECLPQQIAVPFLESKNGKDILFLQKELFTSFEYYLTGGILGVGGGLECFDVVLMSPLIICKICFDCNTL</sequence>
<dbReference type="InParanoid" id="A0A672U905"/>
<dbReference type="Proteomes" id="UP000472266">
    <property type="component" value="Chromosome 4"/>
</dbReference>
<evidence type="ECO:0000313" key="2">
    <source>
        <dbReference type="Proteomes" id="UP000472266"/>
    </source>
</evidence>
<proteinExistence type="predicted"/>
<protein>
    <submittedName>
        <fullName evidence="1">Uncharacterized protein</fullName>
    </submittedName>
</protein>
<organism evidence="1 2">
    <name type="scientific">Strigops habroptila</name>
    <name type="common">Kakapo</name>
    <dbReference type="NCBI Taxonomy" id="2489341"/>
    <lineage>
        <taxon>Eukaryota</taxon>
        <taxon>Metazoa</taxon>
        <taxon>Chordata</taxon>
        <taxon>Craniata</taxon>
        <taxon>Vertebrata</taxon>
        <taxon>Euteleostomi</taxon>
        <taxon>Archelosauria</taxon>
        <taxon>Archosauria</taxon>
        <taxon>Dinosauria</taxon>
        <taxon>Saurischia</taxon>
        <taxon>Theropoda</taxon>
        <taxon>Coelurosauria</taxon>
        <taxon>Aves</taxon>
        <taxon>Neognathae</taxon>
        <taxon>Neoaves</taxon>
        <taxon>Telluraves</taxon>
        <taxon>Australaves</taxon>
        <taxon>Psittaciformes</taxon>
        <taxon>Psittacidae</taxon>
        <taxon>Strigops</taxon>
    </lineage>
</organism>
<reference evidence="1" key="2">
    <citation type="submission" date="2025-08" db="UniProtKB">
        <authorList>
            <consortium name="Ensembl"/>
        </authorList>
    </citation>
    <scope>IDENTIFICATION</scope>
</reference>
<name>A0A672U905_STRHB</name>
<dbReference type="Ensembl" id="ENSSHBT00005012928.1">
    <property type="protein sequence ID" value="ENSSHBP00005010728.1"/>
    <property type="gene ID" value="ENSSHBG00005009339.1"/>
</dbReference>
<reference evidence="1" key="3">
    <citation type="submission" date="2025-09" db="UniProtKB">
        <authorList>
            <consortium name="Ensembl"/>
        </authorList>
    </citation>
    <scope>IDENTIFICATION</scope>
</reference>
<reference evidence="1 2" key="1">
    <citation type="submission" date="2019-11" db="EMBL/GenBank/DDBJ databases">
        <title>Strigops habroptila (kakapo) genome, bStrHab1, primary haplotype, v2.</title>
        <authorList>
            <person name="Jarvis E.D."/>
            <person name="Howard J."/>
            <person name="Rhie A."/>
            <person name="Phillippy A."/>
            <person name="Korlach J."/>
            <person name="Digby A."/>
            <person name="Iorns D."/>
            <person name="Eason D."/>
            <person name="Robertson B."/>
            <person name="Raemaekers T."/>
            <person name="Howe K."/>
            <person name="Lewin H."/>
            <person name="Damas J."/>
            <person name="Hastie A."/>
            <person name="Tracey A."/>
            <person name="Chow W."/>
            <person name="Fedrigo O."/>
        </authorList>
    </citation>
    <scope>NUCLEOTIDE SEQUENCE [LARGE SCALE GENOMIC DNA]</scope>
</reference>
<keyword evidence="2" id="KW-1185">Reference proteome</keyword>
<dbReference type="AlphaFoldDB" id="A0A672U905"/>
<accession>A0A672U905</accession>
<evidence type="ECO:0000313" key="1">
    <source>
        <dbReference type="Ensembl" id="ENSSHBP00005010728.1"/>
    </source>
</evidence>